<reference evidence="1 2" key="1">
    <citation type="journal article" date="2023" name="bioRxiv">
        <title>High-quality genome assemblies of four members of thePodospora anserinaspecies complex.</title>
        <authorList>
            <person name="Ament-Velasquez S.L."/>
            <person name="Vogan A.A."/>
            <person name="Wallerman O."/>
            <person name="Hartmann F."/>
            <person name="Gautier V."/>
            <person name="Silar P."/>
            <person name="Giraud T."/>
            <person name="Johannesson H."/>
        </authorList>
    </citation>
    <scope>NUCLEOTIDE SEQUENCE [LARGE SCALE GENOMIC DNA]</scope>
    <source>
        <strain evidence="1 2">CBS 112042</strain>
    </source>
</reference>
<sequence length="131" mass="14184">MTRIFLSFCIFYYYRLMSHQRCRQTAEAGTSLQPSLAGHALSPSGKSLACVSLFLGEPSQDSVAVAGRPAPRGTLASVAERVPEQRAERLADQAERGGTVGLNSPQCSPALANSRIRCFTSVRRAKTTPRQ</sequence>
<protein>
    <submittedName>
        <fullName evidence="1">Uncharacterized protein</fullName>
    </submittedName>
</protein>
<dbReference type="GeneID" id="87891511"/>
<evidence type="ECO:0000313" key="1">
    <source>
        <dbReference type="EMBL" id="KAK4646284.1"/>
    </source>
</evidence>
<dbReference type="RefSeq" id="XP_062735260.1">
    <property type="nucleotide sequence ID" value="XM_062872362.1"/>
</dbReference>
<dbReference type="EMBL" id="JAFFGZ010000004">
    <property type="protein sequence ID" value="KAK4646284.1"/>
    <property type="molecule type" value="Genomic_DNA"/>
</dbReference>
<proteinExistence type="predicted"/>
<dbReference type="Proteomes" id="UP001322138">
    <property type="component" value="Unassembled WGS sequence"/>
</dbReference>
<evidence type="ECO:0000313" key="2">
    <source>
        <dbReference type="Proteomes" id="UP001322138"/>
    </source>
</evidence>
<accession>A0ABR0FTD1</accession>
<name>A0ABR0FTD1_9PEZI</name>
<gene>
    <name evidence="1" type="ORF">QC761_0041210</name>
</gene>
<organism evidence="1 2">
    <name type="scientific">Podospora bellae-mahoneyi</name>
    <dbReference type="NCBI Taxonomy" id="2093777"/>
    <lineage>
        <taxon>Eukaryota</taxon>
        <taxon>Fungi</taxon>
        <taxon>Dikarya</taxon>
        <taxon>Ascomycota</taxon>
        <taxon>Pezizomycotina</taxon>
        <taxon>Sordariomycetes</taxon>
        <taxon>Sordariomycetidae</taxon>
        <taxon>Sordariales</taxon>
        <taxon>Podosporaceae</taxon>
        <taxon>Podospora</taxon>
    </lineage>
</organism>
<keyword evidence="2" id="KW-1185">Reference proteome</keyword>
<comment type="caution">
    <text evidence="1">The sequence shown here is derived from an EMBL/GenBank/DDBJ whole genome shotgun (WGS) entry which is preliminary data.</text>
</comment>